<evidence type="ECO:0000259" key="1">
    <source>
        <dbReference type="Pfam" id="PF01636"/>
    </source>
</evidence>
<dbReference type="STRING" id="568860.SAMN05421811_12088"/>
<dbReference type="Gene3D" id="3.90.1200.10">
    <property type="match status" value="1"/>
</dbReference>
<keyword evidence="2" id="KW-0808">Transferase</keyword>
<evidence type="ECO:0000313" key="3">
    <source>
        <dbReference type="Proteomes" id="UP000199361"/>
    </source>
</evidence>
<dbReference type="PANTHER" id="PTHR21310:SF15">
    <property type="entry name" value="AMINOGLYCOSIDE PHOSPHOTRANSFERASE DOMAIN-CONTAINING PROTEIN"/>
    <property type="match status" value="1"/>
</dbReference>
<keyword evidence="3" id="KW-1185">Reference proteome</keyword>
<sequence length="281" mass="30771">MTGDIRALLARHLPGYEVGSVRPLGRGLDHTVHEVNGELLIRLPRAADPQTLRREVDLLAAVAGLSPLPVPEVVFADAEAGAIAYRKLPGESLDTCPPERPERLAEPLGRFLAALHAADPGRMGELAPLDLYPAATLLEEAELDYRDVERHVPEDQRPLVERFLAEEPPGEPRSPRFCHNDLGAEHILVDAATGAVTGVIDWSDAAVTDPAHDFARLYRDLGPEVFELVVAHYPPSLDEDDRARVRFHARCALIEDLAYGLSTGPRHYADAALAHLPWTFA</sequence>
<dbReference type="AlphaFoldDB" id="A0A1I0LP06"/>
<dbReference type="GO" id="GO:0016301">
    <property type="term" value="F:kinase activity"/>
    <property type="evidence" value="ECO:0007669"/>
    <property type="project" value="UniProtKB-KW"/>
</dbReference>
<dbReference type="Proteomes" id="UP000199361">
    <property type="component" value="Unassembled WGS sequence"/>
</dbReference>
<dbReference type="InterPro" id="IPR051678">
    <property type="entry name" value="AGP_Transferase"/>
</dbReference>
<accession>A0A1I0LP06</accession>
<dbReference type="PANTHER" id="PTHR21310">
    <property type="entry name" value="AMINOGLYCOSIDE PHOSPHOTRANSFERASE-RELATED-RELATED"/>
    <property type="match status" value="1"/>
</dbReference>
<gene>
    <name evidence="2" type="ORF">SAMN05421811_12088</name>
</gene>
<dbReference type="SUPFAM" id="SSF56112">
    <property type="entry name" value="Protein kinase-like (PK-like)"/>
    <property type="match status" value="1"/>
</dbReference>
<dbReference type="InterPro" id="IPR002575">
    <property type="entry name" value="Aminoglycoside_PTrfase"/>
</dbReference>
<keyword evidence="2" id="KW-0418">Kinase</keyword>
<proteinExistence type="predicted"/>
<reference evidence="2 3" key="1">
    <citation type="submission" date="2016-10" db="EMBL/GenBank/DDBJ databases">
        <authorList>
            <person name="de Groot N.N."/>
        </authorList>
    </citation>
    <scope>NUCLEOTIDE SEQUENCE [LARGE SCALE GENOMIC DNA]</scope>
    <source>
        <strain evidence="2 3">CGMCC 4.5598</strain>
    </source>
</reference>
<organism evidence="2 3">
    <name type="scientific">Nonomuraea wenchangensis</name>
    <dbReference type="NCBI Taxonomy" id="568860"/>
    <lineage>
        <taxon>Bacteria</taxon>
        <taxon>Bacillati</taxon>
        <taxon>Actinomycetota</taxon>
        <taxon>Actinomycetes</taxon>
        <taxon>Streptosporangiales</taxon>
        <taxon>Streptosporangiaceae</taxon>
        <taxon>Nonomuraea</taxon>
    </lineage>
</organism>
<evidence type="ECO:0000313" key="2">
    <source>
        <dbReference type="EMBL" id="SEU42604.1"/>
    </source>
</evidence>
<name>A0A1I0LP06_9ACTN</name>
<protein>
    <submittedName>
        <fullName evidence="2">Predicted kinase, aminoglycoside phosphotransferase (APT) family</fullName>
    </submittedName>
</protein>
<dbReference type="InterPro" id="IPR011009">
    <property type="entry name" value="Kinase-like_dom_sf"/>
</dbReference>
<dbReference type="Pfam" id="PF01636">
    <property type="entry name" value="APH"/>
    <property type="match status" value="1"/>
</dbReference>
<dbReference type="RefSeq" id="WP_177241130.1">
    <property type="nucleotide sequence ID" value="NZ_FOHX01000020.1"/>
</dbReference>
<dbReference type="EMBL" id="FOHX01000020">
    <property type="protein sequence ID" value="SEU42604.1"/>
    <property type="molecule type" value="Genomic_DNA"/>
</dbReference>
<dbReference type="Gene3D" id="3.30.200.20">
    <property type="entry name" value="Phosphorylase Kinase, domain 1"/>
    <property type="match status" value="1"/>
</dbReference>
<feature type="domain" description="Aminoglycoside phosphotransferase" evidence="1">
    <location>
        <begin position="21"/>
        <end position="246"/>
    </location>
</feature>